<sequence>VLQDSCCKTKTNIRLTRTRLNQYRSCKTKTKIRPSLHDSCCLANFSFPRKH</sequence>
<keyword evidence="2" id="KW-1185">Reference proteome</keyword>
<dbReference type="AlphaFoldDB" id="A0A6G0VKJ8"/>
<dbReference type="Proteomes" id="UP000478052">
    <property type="component" value="Unassembled WGS sequence"/>
</dbReference>
<evidence type="ECO:0000313" key="1">
    <source>
        <dbReference type="EMBL" id="KAF0685385.1"/>
    </source>
</evidence>
<name>A0A6G0VKJ8_APHCR</name>
<proteinExistence type="predicted"/>
<organism evidence="1 2">
    <name type="scientific">Aphis craccivora</name>
    <name type="common">Cowpea aphid</name>
    <dbReference type="NCBI Taxonomy" id="307492"/>
    <lineage>
        <taxon>Eukaryota</taxon>
        <taxon>Metazoa</taxon>
        <taxon>Ecdysozoa</taxon>
        <taxon>Arthropoda</taxon>
        <taxon>Hexapoda</taxon>
        <taxon>Insecta</taxon>
        <taxon>Pterygota</taxon>
        <taxon>Neoptera</taxon>
        <taxon>Paraneoptera</taxon>
        <taxon>Hemiptera</taxon>
        <taxon>Sternorrhyncha</taxon>
        <taxon>Aphidomorpha</taxon>
        <taxon>Aphidoidea</taxon>
        <taxon>Aphididae</taxon>
        <taxon>Aphidini</taxon>
        <taxon>Aphis</taxon>
        <taxon>Aphis</taxon>
    </lineage>
</organism>
<comment type="caution">
    <text evidence="1">The sequence shown here is derived from an EMBL/GenBank/DDBJ whole genome shotgun (WGS) entry which is preliminary data.</text>
</comment>
<feature type="non-terminal residue" evidence="1">
    <location>
        <position position="1"/>
    </location>
</feature>
<accession>A0A6G0VKJ8</accession>
<dbReference type="EMBL" id="VUJU01017093">
    <property type="protein sequence ID" value="KAF0685385.1"/>
    <property type="molecule type" value="Genomic_DNA"/>
</dbReference>
<reference evidence="1 2" key="1">
    <citation type="submission" date="2019-08" db="EMBL/GenBank/DDBJ databases">
        <title>Whole genome of Aphis craccivora.</title>
        <authorList>
            <person name="Voronova N.V."/>
            <person name="Shulinski R.S."/>
            <person name="Bandarenka Y.V."/>
            <person name="Zhorov D.G."/>
            <person name="Warner D."/>
        </authorList>
    </citation>
    <scope>NUCLEOTIDE SEQUENCE [LARGE SCALE GENOMIC DNA]</scope>
    <source>
        <strain evidence="1">180601</strain>
        <tissue evidence="1">Whole Body</tissue>
    </source>
</reference>
<gene>
    <name evidence="1" type="ORF">FWK35_00039132</name>
</gene>
<evidence type="ECO:0000313" key="2">
    <source>
        <dbReference type="Proteomes" id="UP000478052"/>
    </source>
</evidence>
<protein>
    <submittedName>
        <fullName evidence="1">Uncharacterized protein</fullName>
    </submittedName>
</protein>